<protein>
    <recommendedName>
        <fullName evidence="4">DUF3592 domain-containing protein</fullName>
    </recommendedName>
</protein>
<evidence type="ECO:0000256" key="1">
    <source>
        <dbReference type="SAM" id="MobiDB-lite"/>
    </source>
</evidence>
<evidence type="ECO:0000256" key="2">
    <source>
        <dbReference type="SAM" id="Phobius"/>
    </source>
</evidence>
<dbReference type="EMBL" id="CP121196">
    <property type="protein sequence ID" value="XBH17138.1"/>
    <property type="molecule type" value="Genomic_DNA"/>
</dbReference>
<feature type="transmembrane region" description="Helical" evidence="2">
    <location>
        <begin position="12"/>
        <end position="33"/>
    </location>
</feature>
<accession>A0AAU7DHD2</accession>
<dbReference type="RefSeq" id="WP_348262369.1">
    <property type="nucleotide sequence ID" value="NZ_CP121196.1"/>
</dbReference>
<name>A0AAU7DHD2_9BACT</name>
<keyword evidence="2" id="KW-1133">Transmembrane helix</keyword>
<keyword evidence="2" id="KW-0812">Transmembrane</keyword>
<feature type="transmembrane region" description="Helical" evidence="2">
    <location>
        <begin position="45"/>
        <end position="63"/>
    </location>
</feature>
<evidence type="ECO:0000313" key="3">
    <source>
        <dbReference type="EMBL" id="XBH17138.1"/>
    </source>
</evidence>
<dbReference type="AlphaFoldDB" id="A0AAU7DHD2"/>
<proteinExistence type="predicted"/>
<gene>
    <name evidence="3" type="ORF">P8935_21545</name>
</gene>
<reference evidence="3" key="1">
    <citation type="submission" date="2023-03" db="EMBL/GenBank/DDBJ databases">
        <title>Edaphobacter sp.</title>
        <authorList>
            <person name="Huber K.J."/>
            <person name="Papendorf J."/>
            <person name="Pilke C."/>
            <person name="Bunk B."/>
            <person name="Sproeer C."/>
            <person name="Pester M."/>
        </authorList>
    </citation>
    <scope>NUCLEOTIDE SEQUENCE</scope>
    <source>
        <strain evidence="3">DSM 110680</strain>
    </source>
</reference>
<organism evidence="3">
    <name type="scientific">Telmatobacter sp. DSM 110680</name>
    <dbReference type="NCBI Taxonomy" id="3036704"/>
    <lineage>
        <taxon>Bacteria</taxon>
        <taxon>Pseudomonadati</taxon>
        <taxon>Acidobacteriota</taxon>
        <taxon>Terriglobia</taxon>
        <taxon>Terriglobales</taxon>
        <taxon>Acidobacteriaceae</taxon>
        <taxon>Telmatobacter</taxon>
    </lineage>
</organism>
<feature type="transmembrane region" description="Helical" evidence="2">
    <location>
        <begin position="167"/>
        <end position="187"/>
    </location>
</feature>
<sequence>MAFFNDLDFLAGSAVFVAIVASCFVTIANLQDWRNDLKIEVDGRATLITFFGIAFLVGAISSYSPNANAPRRTVEGIARFVAESHGRHQFDEYICASSCQLTGGYALDLRDRASNYVRIGSRYVFTYLEKPVGGAFSGISLRVIAISEPDSGRVLYALDLTNHPYRIAAYLLDFTLVVSAGLLGGFLNRTRRLHATTSNEEPDESEVSTQGDGPISLGLESKDAS</sequence>
<keyword evidence="2" id="KW-0472">Membrane</keyword>
<evidence type="ECO:0008006" key="4">
    <source>
        <dbReference type="Google" id="ProtNLM"/>
    </source>
</evidence>
<feature type="region of interest" description="Disordered" evidence="1">
    <location>
        <begin position="196"/>
        <end position="225"/>
    </location>
</feature>